<evidence type="ECO:0000256" key="2">
    <source>
        <dbReference type="RuleBase" id="RU000411"/>
    </source>
</evidence>
<dbReference type="InterPro" id="IPR023796">
    <property type="entry name" value="Serpin_dom"/>
</dbReference>
<evidence type="ECO:0000313" key="5">
    <source>
        <dbReference type="Proteomes" id="UP000031668"/>
    </source>
</evidence>
<organism evidence="4 5">
    <name type="scientific">Thelohanellus kitauei</name>
    <name type="common">Myxosporean</name>
    <dbReference type="NCBI Taxonomy" id="669202"/>
    <lineage>
        <taxon>Eukaryota</taxon>
        <taxon>Metazoa</taxon>
        <taxon>Cnidaria</taxon>
        <taxon>Myxozoa</taxon>
        <taxon>Myxosporea</taxon>
        <taxon>Bivalvulida</taxon>
        <taxon>Platysporina</taxon>
        <taxon>Myxobolidae</taxon>
        <taxon>Thelohanellus</taxon>
    </lineage>
</organism>
<dbReference type="InterPro" id="IPR036186">
    <property type="entry name" value="Serpin_sf"/>
</dbReference>
<dbReference type="SUPFAM" id="SSF56574">
    <property type="entry name" value="Serpins"/>
    <property type="match status" value="1"/>
</dbReference>
<feature type="domain" description="Serpin" evidence="3">
    <location>
        <begin position="11"/>
        <end position="343"/>
    </location>
</feature>
<dbReference type="Gene3D" id="2.30.39.10">
    <property type="entry name" value="Alpha-1-antitrypsin, domain 1"/>
    <property type="match status" value="1"/>
</dbReference>
<dbReference type="AlphaFoldDB" id="A0A0C2IUE4"/>
<dbReference type="PANTHER" id="PTHR11461">
    <property type="entry name" value="SERINE PROTEASE INHIBITOR, SERPIN"/>
    <property type="match status" value="1"/>
</dbReference>
<name>A0A0C2IUE4_THEKT</name>
<evidence type="ECO:0000313" key="4">
    <source>
        <dbReference type="EMBL" id="KII69014.1"/>
    </source>
</evidence>
<accession>A0A0C2IUE4</accession>
<comment type="similarity">
    <text evidence="1 2">Belongs to the serpin family.</text>
</comment>
<dbReference type="Gene3D" id="3.30.497.10">
    <property type="entry name" value="Antithrombin, subunit I, domain 2"/>
    <property type="match status" value="1"/>
</dbReference>
<dbReference type="Pfam" id="PF00079">
    <property type="entry name" value="Serpin"/>
    <property type="match status" value="1"/>
</dbReference>
<sequence>MSAESVNEFTRTIFNYIYATQGSTGNIAFSGFGLYSLMTMINLGLRGKYREQLSNFLKENHTEIFYLLTWKESQFAKTWLDNRKLMESVSDSNSILFHSCRISELYWILSTHLFNLNFRATNFSNPQDLLKKINQWVNQKTRGLIQNLWNDYLDFHTMMVFINTLFFNSIWLIPFDTKATTPGIFFDEVNNPIVVLMMNQDSSYQVYVDHAHNVTILFIPFQQVTVYGVVLLPNLGYSLKDLIRNFQQAQWRTLHLTIPKFQIYSGFDLIDLLMHYNVTEIFNIPVANKENKICHTGLIRKLAQLTMVSIDENEKTANDVWADDIMYHFPTISLSYICSFVKAYIIQCSSNES</sequence>
<keyword evidence="5" id="KW-1185">Reference proteome</keyword>
<dbReference type="GO" id="GO:0004867">
    <property type="term" value="F:serine-type endopeptidase inhibitor activity"/>
    <property type="evidence" value="ECO:0007669"/>
    <property type="project" value="InterPro"/>
</dbReference>
<evidence type="ECO:0000256" key="1">
    <source>
        <dbReference type="ARBA" id="ARBA00009500"/>
    </source>
</evidence>
<dbReference type="InterPro" id="IPR042185">
    <property type="entry name" value="Serpin_sf_2"/>
</dbReference>
<dbReference type="InterPro" id="IPR000215">
    <property type="entry name" value="Serpin_fam"/>
</dbReference>
<dbReference type="EMBL" id="JWZT01002643">
    <property type="protein sequence ID" value="KII69014.1"/>
    <property type="molecule type" value="Genomic_DNA"/>
</dbReference>
<protein>
    <recommendedName>
        <fullName evidence="3">Serpin domain-containing protein</fullName>
    </recommendedName>
</protein>
<dbReference type="InterPro" id="IPR042178">
    <property type="entry name" value="Serpin_sf_1"/>
</dbReference>
<dbReference type="OrthoDB" id="671595at2759"/>
<dbReference type="Proteomes" id="UP000031668">
    <property type="component" value="Unassembled WGS sequence"/>
</dbReference>
<dbReference type="GO" id="GO:0005615">
    <property type="term" value="C:extracellular space"/>
    <property type="evidence" value="ECO:0007669"/>
    <property type="project" value="InterPro"/>
</dbReference>
<reference evidence="4 5" key="1">
    <citation type="journal article" date="2014" name="Genome Biol. Evol.">
        <title>The genome of the myxosporean Thelohanellus kitauei shows adaptations to nutrient acquisition within its fish host.</title>
        <authorList>
            <person name="Yang Y."/>
            <person name="Xiong J."/>
            <person name="Zhou Z."/>
            <person name="Huo F."/>
            <person name="Miao W."/>
            <person name="Ran C."/>
            <person name="Liu Y."/>
            <person name="Zhang J."/>
            <person name="Feng J."/>
            <person name="Wang M."/>
            <person name="Wang M."/>
            <person name="Wang L."/>
            <person name="Yao B."/>
        </authorList>
    </citation>
    <scope>NUCLEOTIDE SEQUENCE [LARGE SCALE GENOMIC DNA]</scope>
    <source>
        <strain evidence="4">Wuqing</strain>
    </source>
</reference>
<dbReference type="PANTHER" id="PTHR11461:SF211">
    <property type="entry name" value="GH10112P-RELATED"/>
    <property type="match status" value="1"/>
</dbReference>
<dbReference type="OMA" id="ISELYWI"/>
<comment type="caution">
    <text evidence="4">The sequence shown here is derived from an EMBL/GenBank/DDBJ whole genome shotgun (WGS) entry which is preliminary data.</text>
</comment>
<gene>
    <name evidence="4" type="ORF">RF11_09956</name>
</gene>
<dbReference type="CDD" id="cd00172">
    <property type="entry name" value="serpin"/>
    <property type="match status" value="1"/>
</dbReference>
<dbReference type="SMART" id="SM00093">
    <property type="entry name" value="SERPIN"/>
    <property type="match status" value="1"/>
</dbReference>
<evidence type="ECO:0000259" key="3">
    <source>
        <dbReference type="SMART" id="SM00093"/>
    </source>
</evidence>
<proteinExistence type="inferred from homology"/>